<comment type="similarity">
    <text evidence="1">Belongs to the cytochrome P450 family.</text>
</comment>
<dbReference type="PANTHER" id="PTHR46696">
    <property type="entry name" value="P450, PUTATIVE (EUROFUNG)-RELATED"/>
    <property type="match status" value="1"/>
</dbReference>
<keyword evidence="4" id="KW-1185">Reference proteome</keyword>
<name>A0A7Y9J814_9PSEU</name>
<dbReference type="GO" id="GO:0005506">
    <property type="term" value="F:iron ion binding"/>
    <property type="evidence" value="ECO:0007669"/>
    <property type="project" value="InterPro"/>
</dbReference>
<dbReference type="AlphaFoldDB" id="A0A7Y9J814"/>
<dbReference type="EMBL" id="JACCBN010000001">
    <property type="protein sequence ID" value="NYD38813.1"/>
    <property type="molecule type" value="Genomic_DNA"/>
</dbReference>
<dbReference type="GO" id="GO:0020037">
    <property type="term" value="F:heme binding"/>
    <property type="evidence" value="ECO:0007669"/>
    <property type="project" value="InterPro"/>
</dbReference>
<dbReference type="InterPro" id="IPR002397">
    <property type="entry name" value="Cyt_P450_B"/>
</dbReference>
<feature type="compositionally biased region" description="Basic and acidic residues" evidence="2">
    <location>
        <begin position="53"/>
        <end position="67"/>
    </location>
</feature>
<dbReference type="Pfam" id="PF00067">
    <property type="entry name" value="p450"/>
    <property type="match status" value="1"/>
</dbReference>
<dbReference type="GO" id="GO:0008395">
    <property type="term" value="F:steroid hydroxylase activity"/>
    <property type="evidence" value="ECO:0007669"/>
    <property type="project" value="TreeGrafter"/>
</dbReference>
<feature type="region of interest" description="Disordered" evidence="2">
    <location>
        <begin position="50"/>
        <end position="82"/>
    </location>
</feature>
<dbReference type="GO" id="GO:0036199">
    <property type="term" value="F:cholest-4-en-3-one 26-monooxygenase activity"/>
    <property type="evidence" value="ECO:0007669"/>
    <property type="project" value="TreeGrafter"/>
</dbReference>
<dbReference type="Gene3D" id="1.10.630.10">
    <property type="entry name" value="Cytochrome P450"/>
    <property type="match status" value="1"/>
</dbReference>
<reference evidence="3 4" key="1">
    <citation type="submission" date="2020-07" db="EMBL/GenBank/DDBJ databases">
        <title>Sequencing the genomes of 1000 actinobacteria strains.</title>
        <authorList>
            <person name="Klenk H.-P."/>
        </authorList>
    </citation>
    <scope>NUCLEOTIDE SEQUENCE [LARGE SCALE GENOMIC DNA]</scope>
    <source>
        <strain evidence="3 4">DSM 45772</strain>
    </source>
</reference>
<gene>
    <name evidence="3" type="ORF">BJ983_004915</name>
</gene>
<proteinExistence type="inferred from homology"/>
<dbReference type="RefSeq" id="WP_179796204.1">
    <property type="nucleotide sequence ID" value="NZ_BAABHP010000019.1"/>
</dbReference>
<dbReference type="SUPFAM" id="SSF48264">
    <property type="entry name" value="Cytochrome P450"/>
    <property type="match status" value="1"/>
</dbReference>
<evidence type="ECO:0000313" key="3">
    <source>
        <dbReference type="EMBL" id="NYD38813.1"/>
    </source>
</evidence>
<dbReference type="InterPro" id="IPR001128">
    <property type="entry name" value="Cyt_P450"/>
</dbReference>
<dbReference type="PANTHER" id="PTHR46696:SF4">
    <property type="entry name" value="BIOTIN BIOSYNTHESIS CYTOCHROME P450"/>
    <property type="match status" value="1"/>
</dbReference>
<dbReference type="GO" id="GO:0006707">
    <property type="term" value="P:cholesterol catabolic process"/>
    <property type="evidence" value="ECO:0007669"/>
    <property type="project" value="TreeGrafter"/>
</dbReference>
<dbReference type="PRINTS" id="PR00359">
    <property type="entry name" value="BP450"/>
</dbReference>
<sequence>MTTTETDAPAEWDAFFDDDETEDGVEFIPASGEGKPPHSEIDISSKEFWAQTSEERDKRFSQLRETDPVSWQRPVEDAVTPDPDDPGYWALVKHADIVKVSRDNETFISGQGVLFDMLPEIFLQMTQSFLAMDNPKHDKLRKLVASAFTPKQVRRLEAQIQLAAKEIVDSFASDPSGEIDFPERCGERLPERIFCDMFGIPEDMRKRTVRAAGDIVAWADPEYLAGRPADEVQVEAAAALHEIAEELINARKENPTEDLFSALMNAEIDGEKLDDFDIGAFFVLMSVAGTDTTKHTSAFTVRAFTHFRDQQEWLMEDFDGRIDGAIEEFVRYASPVMTFRRTAVVETELGGKTIVPGDKVVMFYPSGNQDTEVFTDPDRFDLSRSPNPHVGFGGGGVHFCLGNQLAKSALRELFRQLLTRLPDFEAGEPELLGTNFMRGVKRMPFRFTPETQA</sequence>
<accession>A0A7Y9J814</accession>
<organism evidence="3 4">
    <name type="scientific">Actinomycetospora corticicola</name>
    <dbReference type="NCBI Taxonomy" id="663602"/>
    <lineage>
        <taxon>Bacteria</taxon>
        <taxon>Bacillati</taxon>
        <taxon>Actinomycetota</taxon>
        <taxon>Actinomycetes</taxon>
        <taxon>Pseudonocardiales</taxon>
        <taxon>Pseudonocardiaceae</taxon>
        <taxon>Actinomycetospora</taxon>
    </lineage>
</organism>
<comment type="caution">
    <text evidence="3">The sequence shown here is derived from an EMBL/GenBank/DDBJ whole genome shotgun (WGS) entry which is preliminary data.</text>
</comment>
<dbReference type="InterPro" id="IPR036396">
    <property type="entry name" value="Cyt_P450_sf"/>
</dbReference>
<evidence type="ECO:0000313" key="4">
    <source>
        <dbReference type="Proteomes" id="UP000535890"/>
    </source>
</evidence>
<protein>
    <submittedName>
        <fullName evidence="3">Cytochrome P450</fullName>
    </submittedName>
</protein>
<dbReference type="Proteomes" id="UP000535890">
    <property type="component" value="Unassembled WGS sequence"/>
</dbReference>
<evidence type="ECO:0000256" key="2">
    <source>
        <dbReference type="SAM" id="MobiDB-lite"/>
    </source>
</evidence>
<evidence type="ECO:0000256" key="1">
    <source>
        <dbReference type="ARBA" id="ARBA00010617"/>
    </source>
</evidence>
<dbReference type="CDD" id="cd11033">
    <property type="entry name" value="CYP142-like"/>
    <property type="match status" value="1"/>
</dbReference>